<dbReference type="AlphaFoldDB" id="A0A2I8VSE9"/>
<feature type="transmembrane region" description="Helical" evidence="1">
    <location>
        <begin position="42"/>
        <end position="61"/>
    </location>
</feature>
<name>A0A2I8VSE9_9EURY</name>
<dbReference type="KEGG" id="srub:C2R22_21345"/>
<evidence type="ECO:0000256" key="1">
    <source>
        <dbReference type="SAM" id="Phobius"/>
    </source>
</evidence>
<feature type="transmembrane region" description="Helical" evidence="1">
    <location>
        <begin position="16"/>
        <end position="36"/>
    </location>
</feature>
<reference evidence="2 3" key="1">
    <citation type="submission" date="2018-01" db="EMBL/GenBank/DDBJ databases">
        <title>Complete genome sequence of Salinigranum rubrum GX10T, an extremely halophilic archaeon isolated from a marine solar saltern.</title>
        <authorList>
            <person name="Han S."/>
        </authorList>
    </citation>
    <scope>NUCLEOTIDE SEQUENCE [LARGE SCALE GENOMIC DNA]</scope>
    <source>
        <strain evidence="2 3">GX10</strain>
        <plasmid evidence="3">Plasmid unnamed1</plasmid>
    </source>
</reference>
<accession>A0A2I8VSE9</accession>
<dbReference type="Proteomes" id="UP000236584">
    <property type="component" value="Plasmid unnamed1"/>
</dbReference>
<keyword evidence="1" id="KW-0472">Membrane</keyword>
<gene>
    <name evidence="2" type="ORF">C2R22_21345</name>
</gene>
<sequence length="62" mass="6474">MIKNVREMIGPRQAGILLMGLGLVTFGMIGLCGSGVSSHSLLIVILLIEVAFAGILFGSMIN</sequence>
<evidence type="ECO:0000313" key="2">
    <source>
        <dbReference type="EMBL" id="AUV84129.1"/>
    </source>
</evidence>
<proteinExistence type="predicted"/>
<geneLocation type="plasmid" evidence="2">
    <name>unnamed1</name>
</geneLocation>
<keyword evidence="2" id="KW-0614">Plasmid</keyword>
<dbReference type="EMBL" id="CP026310">
    <property type="protein sequence ID" value="AUV84129.1"/>
    <property type="molecule type" value="Genomic_DNA"/>
</dbReference>
<keyword evidence="1" id="KW-1133">Transmembrane helix</keyword>
<keyword evidence="1" id="KW-0812">Transmembrane</keyword>
<keyword evidence="3" id="KW-1185">Reference proteome</keyword>
<evidence type="ECO:0000313" key="3">
    <source>
        <dbReference type="Proteomes" id="UP000236584"/>
    </source>
</evidence>
<protein>
    <submittedName>
        <fullName evidence="2">Uncharacterized protein</fullName>
    </submittedName>
</protein>
<organism evidence="2 3">
    <name type="scientific">Salinigranum rubrum</name>
    <dbReference type="NCBI Taxonomy" id="755307"/>
    <lineage>
        <taxon>Archaea</taxon>
        <taxon>Methanobacteriati</taxon>
        <taxon>Methanobacteriota</taxon>
        <taxon>Stenosarchaea group</taxon>
        <taxon>Halobacteria</taxon>
        <taxon>Halobacteriales</taxon>
        <taxon>Haloferacaceae</taxon>
        <taxon>Salinigranum</taxon>
    </lineage>
</organism>